<reference evidence="1" key="1">
    <citation type="submission" date="2020-06" db="EMBL/GenBank/DDBJ databases">
        <authorList>
            <person name="Li T."/>
            <person name="Hu X."/>
            <person name="Zhang T."/>
            <person name="Song X."/>
            <person name="Zhang H."/>
            <person name="Dai N."/>
            <person name="Sheng W."/>
            <person name="Hou X."/>
            <person name="Wei L."/>
        </authorList>
    </citation>
    <scope>NUCLEOTIDE SEQUENCE</scope>
    <source>
        <strain evidence="1">KEN1</strain>
        <tissue evidence="1">Leaf</tissue>
    </source>
</reference>
<gene>
    <name evidence="1" type="ORF">Slati_2481800</name>
</gene>
<evidence type="ECO:0000313" key="1">
    <source>
        <dbReference type="EMBL" id="KAL0439988.1"/>
    </source>
</evidence>
<sequence length="356" mass="40804">MEFQAISGQRVSLPKSSFVVSPKAPLLIKHIIKRITGFVLKPLPFTYLGAPIYVGRKKIEYFDTLIESLASKVGGWEKKFLSYGSRLSLIKSVLTAMPIHLISVLKPPVGTIWRIERLFNKFFWGSSGTVKRLHWSSWHHIYRPVEEGALGVRLLNYVVNSFSMKLWWRFRASSSLWSNFLERRYCKRSCPVSTRAQSSSSPNWRRLKMGQDLAEGVIFRSLGDWNLDKLSRVLPAALVQVVNVVPFDRESEDKMARNASKFDGFRITARWIIARVWAHLWRLYKAGIMRALQWKGDLSLAFKIGFKFNPPAARLPQLVRWIPPPRDGGSLTVMALPKAIPARQEVVASYETCRVE</sequence>
<protein>
    <submittedName>
        <fullName evidence="1">Uncharacterized protein</fullName>
    </submittedName>
</protein>
<dbReference type="EMBL" id="JACGWN010000008">
    <property type="protein sequence ID" value="KAL0439988.1"/>
    <property type="molecule type" value="Genomic_DNA"/>
</dbReference>
<name>A0AAW2WF01_9LAMI</name>
<comment type="caution">
    <text evidence="1">The sequence shown here is derived from an EMBL/GenBank/DDBJ whole genome shotgun (WGS) entry which is preliminary data.</text>
</comment>
<proteinExistence type="predicted"/>
<accession>A0AAW2WF01</accession>
<organism evidence="1">
    <name type="scientific">Sesamum latifolium</name>
    <dbReference type="NCBI Taxonomy" id="2727402"/>
    <lineage>
        <taxon>Eukaryota</taxon>
        <taxon>Viridiplantae</taxon>
        <taxon>Streptophyta</taxon>
        <taxon>Embryophyta</taxon>
        <taxon>Tracheophyta</taxon>
        <taxon>Spermatophyta</taxon>
        <taxon>Magnoliopsida</taxon>
        <taxon>eudicotyledons</taxon>
        <taxon>Gunneridae</taxon>
        <taxon>Pentapetalae</taxon>
        <taxon>asterids</taxon>
        <taxon>lamiids</taxon>
        <taxon>Lamiales</taxon>
        <taxon>Pedaliaceae</taxon>
        <taxon>Sesamum</taxon>
    </lineage>
</organism>
<dbReference type="PANTHER" id="PTHR33116:SF80">
    <property type="entry name" value="REVERSE TRANSCRIPTASE ZINC-BINDING DOMAIN-CONTAINING PROTEIN"/>
    <property type="match status" value="1"/>
</dbReference>
<reference evidence="1" key="2">
    <citation type="journal article" date="2024" name="Plant">
        <title>Genomic evolution and insights into agronomic trait innovations of Sesamum species.</title>
        <authorList>
            <person name="Miao H."/>
            <person name="Wang L."/>
            <person name="Qu L."/>
            <person name="Liu H."/>
            <person name="Sun Y."/>
            <person name="Le M."/>
            <person name="Wang Q."/>
            <person name="Wei S."/>
            <person name="Zheng Y."/>
            <person name="Lin W."/>
            <person name="Duan Y."/>
            <person name="Cao H."/>
            <person name="Xiong S."/>
            <person name="Wang X."/>
            <person name="Wei L."/>
            <person name="Li C."/>
            <person name="Ma Q."/>
            <person name="Ju M."/>
            <person name="Zhao R."/>
            <person name="Li G."/>
            <person name="Mu C."/>
            <person name="Tian Q."/>
            <person name="Mei H."/>
            <person name="Zhang T."/>
            <person name="Gao T."/>
            <person name="Zhang H."/>
        </authorList>
    </citation>
    <scope>NUCLEOTIDE SEQUENCE</scope>
    <source>
        <strain evidence="1">KEN1</strain>
    </source>
</reference>
<dbReference type="PANTHER" id="PTHR33116">
    <property type="entry name" value="REVERSE TRANSCRIPTASE ZINC-BINDING DOMAIN-CONTAINING PROTEIN-RELATED-RELATED"/>
    <property type="match status" value="1"/>
</dbReference>
<dbReference type="AlphaFoldDB" id="A0AAW2WF01"/>